<proteinExistence type="predicted"/>
<dbReference type="HOGENOM" id="CLU_100715_5_2_1"/>
<protein>
    <recommendedName>
        <fullName evidence="3">YjgF-like protein</fullName>
    </recommendedName>
</protein>
<dbReference type="SUPFAM" id="SSF55298">
    <property type="entry name" value="YjgF-like"/>
    <property type="match status" value="1"/>
</dbReference>
<evidence type="ECO:0000313" key="2">
    <source>
        <dbReference type="Proteomes" id="UP000027265"/>
    </source>
</evidence>
<organism evidence="1 2">
    <name type="scientific">Jaapia argillacea MUCL 33604</name>
    <dbReference type="NCBI Taxonomy" id="933084"/>
    <lineage>
        <taxon>Eukaryota</taxon>
        <taxon>Fungi</taxon>
        <taxon>Dikarya</taxon>
        <taxon>Basidiomycota</taxon>
        <taxon>Agaricomycotina</taxon>
        <taxon>Agaricomycetes</taxon>
        <taxon>Agaricomycetidae</taxon>
        <taxon>Jaapiales</taxon>
        <taxon>Jaapiaceae</taxon>
        <taxon>Jaapia</taxon>
    </lineage>
</organism>
<gene>
    <name evidence="1" type="ORF">JAAARDRAFT_160795</name>
</gene>
<dbReference type="EMBL" id="KL197729">
    <property type="protein sequence ID" value="KDQ54221.1"/>
    <property type="molecule type" value="Genomic_DNA"/>
</dbReference>
<evidence type="ECO:0008006" key="3">
    <source>
        <dbReference type="Google" id="ProtNLM"/>
    </source>
</evidence>
<dbReference type="OrthoDB" id="686384at2759"/>
<keyword evidence="2" id="KW-1185">Reference proteome</keyword>
<dbReference type="InterPro" id="IPR035959">
    <property type="entry name" value="RutC-like_sf"/>
</dbReference>
<dbReference type="Proteomes" id="UP000027265">
    <property type="component" value="Unassembled WGS sequence"/>
</dbReference>
<dbReference type="Gene3D" id="3.30.1330.40">
    <property type="entry name" value="RutC-like"/>
    <property type="match status" value="1"/>
</dbReference>
<accession>A0A067PV61</accession>
<dbReference type="InterPro" id="IPR006175">
    <property type="entry name" value="YjgF/YER057c/UK114"/>
</dbReference>
<dbReference type="PANTHER" id="PTHR43857">
    <property type="entry name" value="BLR7761 PROTEIN"/>
    <property type="match status" value="1"/>
</dbReference>
<name>A0A067PV61_9AGAM</name>
<evidence type="ECO:0000313" key="1">
    <source>
        <dbReference type="EMBL" id="KDQ54221.1"/>
    </source>
</evidence>
<dbReference type="AlphaFoldDB" id="A0A067PV61"/>
<sequence>MHQRYATSNPYEEEFGYSRAVPKGPFVFISGTTSIDPTTGILLHPESAYQQALQIFREIAAAVEKLGGTRDDIVRVRMFVTSDDDAGDVGRALKDSLGDIAPAASMIIGARFVMPEMRVEIEADAVVL</sequence>
<dbReference type="CDD" id="cd06154">
    <property type="entry name" value="YjgF_YER057c_UK114_like_6"/>
    <property type="match status" value="1"/>
</dbReference>
<dbReference type="Pfam" id="PF01042">
    <property type="entry name" value="Ribonuc_L-PSP"/>
    <property type="match status" value="1"/>
</dbReference>
<dbReference type="PANTHER" id="PTHR43857:SF1">
    <property type="entry name" value="YJGH FAMILY PROTEIN"/>
    <property type="match status" value="1"/>
</dbReference>
<reference evidence="2" key="1">
    <citation type="journal article" date="2014" name="Proc. Natl. Acad. Sci. U.S.A.">
        <title>Extensive sampling of basidiomycete genomes demonstrates inadequacy of the white-rot/brown-rot paradigm for wood decay fungi.</title>
        <authorList>
            <person name="Riley R."/>
            <person name="Salamov A.A."/>
            <person name="Brown D.W."/>
            <person name="Nagy L.G."/>
            <person name="Floudas D."/>
            <person name="Held B.W."/>
            <person name="Levasseur A."/>
            <person name="Lombard V."/>
            <person name="Morin E."/>
            <person name="Otillar R."/>
            <person name="Lindquist E.A."/>
            <person name="Sun H."/>
            <person name="LaButti K.M."/>
            <person name="Schmutz J."/>
            <person name="Jabbour D."/>
            <person name="Luo H."/>
            <person name="Baker S.E."/>
            <person name="Pisabarro A.G."/>
            <person name="Walton J.D."/>
            <person name="Blanchette R.A."/>
            <person name="Henrissat B."/>
            <person name="Martin F."/>
            <person name="Cullen D."/>
            <person name="Hibbett D.S."/>
            <person name="Grigoriev I.V."/>
        </authorList>
    </citation>
    <scope>NUCLEOTIDE SEQUENCE [LARGE SCALE GENOMIC DNA]</scope>
    <source>
        <strain evidence="2">MUCL 33604</strain>
    </source>
</reference>
<dbReference type="InParanoid" id="A0A067PV61"/>
<dbReference type="STRING" id="933084.A0A067PV61"/>